<evidence type="ECO:0000313" key="2">
    <source>
        <dbReference type="EMBL" id="CAG8802246.1"/>
    </source>
</evidence>
<feature type="compositionally biased region" description="Basic and acidic residues" evidence="1">
    <location>
        <begin position="40"/>
        <end position="52"/>
    </location>
</feature>
<comment type="caution">
    <text evidence="2">The sequence shown here is derived from an EMBL/GenBank/DDBJ whole genome shotgun (WGS) entry which is preliminary data.</text>
</comment>
<dbReference type="SUPFAM" id="SSF56219">
    <property type="entry name" value="DNase I-like"/>
    <property type="match status" value="1"/>
</dbReference>
<evidence type="ECO:0000313" key="3">
    <source>
        <dbReference type="Proteomes" id="UP000789901"/>
    </source>
</evidence>
<name>A0ABN7VVK3_GIGMA</name>
<sequence>MEGKGIVTGLNAIKIINKRSFSSSGDNRDINLQKVTSGRTRRESLKEQDRKTSRVRSKVIKMSEENPYVNNGSAIVYGSVDELVGSSSRVPGVNMNRKGLLQKELTLKIGCHNINGLKTNQQKFETLGQWLDDEAFDIFAVTETNLDRKEGFFVGKKVENFKFF</sequence>
<dbReference type="Proteomes" id="UP000789901">
    <property type="component" value="Unassembled WGS sequence"/>
</dbReference>
<organism evidence="2 3">
    <name type="scientific">Gigaspora margarita</name>
    <dbReference type="NCBI Taxonomy" id="4874"/>
    <lineage>
        <taxon>Eukaryota</taxon>
        <taxon>Fungi</taxon>
        <taxon>Fungi incertae sedis</taxon>
        <taxon>Mucoromycota</taxon>
        <taxon>Glomeromycotina</taxon>
        <taxon>Glomeromycetes</taxon>
        <taxon>Diversisporales</taxon>
        <taxon>Gigasporaceae</taxon>
        <taxon>Gigaspora</taxon>
    </lineage>
</organism>
<proteinExistence type="predicted"/>
<protein>
    <submittedName>
        <fullName evidence="2">45614_t:CDS:1</fullName>
    </submittedName>
</protein>
<keyword evidence="3" id="KW-1185">Reference proteome</keyword>
<dbReference type="InterPro" id="IPR036691">
    <property type="entry name" value="Endo/exonu/phosph_ase_sf"/>
</dbReference>
<gene>
    <name evidence="2" type="ORF">GMARGA_LOCUS23384</name>
</gene>
<evidence type="ECO:0000256" key="1">
    <source>
        <dbReference type="SAM" id="MobiDB-lite"/>
    </source>
</evidence>
<reference evidence="2 3" key="1">
    <citation type="submission" date="2021-06" db="EMBL/GenBank/DDBJ databases">
        <authorList>
            <person name="Kallberg Y."/>
            <person name="Tangrot J."/>
            <person name="Rosling A."/>
        </authorList>
    </citation>
    <scope>NUCLEOTIDE SEQUENCE [LARGE SCALE GENOMIC DNA]</scope>
    <source>
        <strain evidence="2 3">120-4 pot B 10/14</strain>
    </source>
</reference>
<accession>A0ABN7VVK3</accession>
<feature type="region of interest" description="Disordered" evidence="1">
    <location>
        <begin position="36"/>
        <end position="55"/>
    </location>
</feature>
<dbReference type="Gene3D" id="3.60.10.10">
    <property type="entry name" value="Endonuclease/exonuclease/phosphatase"/>
    <property type="match status" value="1"/>
</dbReference>
<dbReference type="EMBL" id="CAJVQB010023589">
    <property type="protein sequence ID" value="CAG8802246.1"/>
    <property type="molecule type" value="Genomic_DNA"/>
</dbReference>